<dbReference type="GO" id="GO:0009401">
    <property type="term" value="P:phosphoenolpyruvate-dependent sugar phosphotransferase system"/>
    <property type="evidence" value="ECO:0007669"/>
    <property type="project" value="UniProtKB-KW"/>
</dbReference>
<dbReference type="EMBL" id="DWWL01000054">
    <property type="protein sequence ID" value="HJC48052.1"/>
    <property type="molecule type" value="Genomic_DNA"/>
</dbReference>
<feature type="binding site" evidence="6">
    <location>
        <position position="81"/>
    </location>
    <ligand>
        <name>Mg(2+)</name>
        <dbReference type="ChEBI" id="CHEBI:18420"/>
        <note>ligand shared between all trimeric partners</note>
    </ligand>
</feature>
<evidence type="ECO:0000256" key="7">
    <source>
        <dbReference type="PROSITE-ProRule" id="PRU00418"/>
    </source>
</evidence>
<protein>
    <submittedName>
        <fullName evidence="8">PTS lactose/cellobiose transporter subunit IIA</fullName>
    </submittedName>
</protein>
<dbReference type="AlphaFoldDB" id="A0A9D2PDP0"/>
<comment type="caution">
    <text evidence="8">The sequence shown here is derived from an EMBL/GenBank/DDBJ whole genome shotgun (WGS) entry which is preliminary data.</text>
</comment>
<evidence type="ECO:0000256" key="5">
    <source>
        <dbReference type="PIRSR" id="PIRSR000699-1"/>
    </source>
</evidence>
<evidence type="ECO:0000313" key="8">
    <source>
        <dbReference type="EMBL" id="HJC48052.1"/>
    </source>
</evidence>
<dbReference type="GO" id="GO:0016740">
    <property type="term" value="F:transferase activity"/>
    <property type="evidence" value="ECO:0007669"/>
    <property type="project" value="UniProtKB-KW"/>
</dbReference>
<dbReference type="InterPro" id="IPR003188">
    <property type="entry name" value="PTS_IIA_lac/cel"/>
</dbReference>
<keyword evidence="6" id="KW-0479">Metal-binding</keyword>
<reference evidence="8" key="2">
    <citation type="submission" date="2021-04" db="EMBL/GenBank/DDBJ databases">
        <authorList>
            <person name="Gilroy R."/>
        </authorList>
    </citation>
    <scope>NUCLEOTIDE SEQUENCE</scope>
    <source>
        <strain evidence="8">CHK183-5548</strain>
    </source>
</reference>
<name>A0A9D2PDP0_9FIRM</name>
<keyword evidence="2" id="KW-0762">Sugar transport</keyword>
<gene>
    <name evidence="8" type="ORF">IAA04_08365</name>
</gene>
<dbReference type="PROSITE" id="PS51095">
    <property type="entry name" value="PTS_EIIA_TYPE_3"/>
    <property type="match status" value="1"/>
</dbReference>
<feature type="modified residue" description="Phosphohistidine; by HPr" evidence="7">
    <location>
        <position position="78"/>
    </location>
</feature>
<organism evidence="8 9">
    <name type="scientific">Candidatus Lachnoclostridium pullistercoris</name>
    <dbReference type="NCBI Taxonomy" id="2838632"/>
    <lineage>
        <taxon>Bacteria</taxon>
        <taxon>Bacillati</taxon>
        <taxon>Bacillota</taxon>
        <taxon>Clostridia</taxon>
        <taxon>Lachnospirales</taxon>
        <taxon>Lachnospiraceae</taxon>
    </lineage>
</organism>
<keyword evidence="6" id="KW-0460">Magnesium</keyword>
<evidence type="ECO:0000256" key="1">
    <source>
        <dbReference type="ARBA" id="ARBA00022448"/>
    </source>
</evidence>
<evidence type="ECO:0000256" key="4">
    <source>
        <dbReference type="ARBA" id="ARBA00022683"/>
    </source>
</evidence>
<reference evidence="8" key="1">
    <citation type="journal article" date="2021" name="PeerJ">
        <title>Extensive microbial diversity within the chicken gut microbiome revealed by metagenomics and culture.</title>
        <authorList>
            <person name="Gilroy R."/>
            <person name="Ravi A."/>
            <person name="Getino M."/>
            <person name="Pursley I."/>
            <person name="Horton D.L."/>
            <person name="Alikhan N.F."/>
            <person name="Baker D."/>
            <person name="Gharbi K."/>
            <person name="Hall N."/>
            <person name="Watson M."/>
            <person name="Adriaenssens E.M."/>
            <person name="Foster-Nyarko E."/>
            <person name="Jarju S."/>
            <person name="Secka A."/>
            <person name="Antonio M."/>
            <person name="Oren A."/>
            <person name="Chaudhuri R.R."/>
            <person name="La Ragione R."/>
            <person name="Hildebrand F."/>
            <person name="Pallen M.J."/>
        </authorList>
    </citation>
    <scope>NUCLEOTIDE SEQUENCE</scope>
    <source>
        <strain evidence="8">CHK183-5548</strain>
    </source>
</reference>
<evidence type="ECO:0000256" key="6">
    <source>
        <dbReference type="PIRSR" id="PIRSR000699-2"/>
    </source>
</evidence>
<accession>A0A9D2PDP0</accession>
<keyword evidence="4" id="KW-0598">Phosphotransferase system</keyword>
<evidence type="ECO:0000256" key="3">
    <source>
        <dbReference type="ARBA" id="ARBA00022679"/>
    </source>
</evidence>
<evidence type="ECO:0000313" key="9">
    <source>
        <dbReference type="Proteomes" id="UP000823883"/>
    </source>
</evidence>
<keyword evidence="1" id="KW-0813">Transport</keyword>
<proteinExistence type="predicted"/>
<dbReference type="CDD" id="cd00215">
    <property type="entry name" value="PTS_IIA_lac"/>
    <property type="match status" value="1"/>
</dbReference>
<dbReference type="PIRSF" id="PIRSF000699">
    <property type="entry name" value="PTS_IILac_III"/>
    <property type="match status" value="1"/>
</dbReference>
<keyword evidence="3" id="KW-0808">Transferase</keyword>
<dbReference type="PANTHER" id="PTHR34382">
    <property type="entry name" value="PTS SYSTEM N,N'-DIACETYLCHITOBIOSE-SPECIFIC EIIA COMPONENT"/>
    <property type="match status" value="1"/>
</dbReference>
<dbReference type="GO" id="GO:0046872">
    <property type="term" value="F:metal ion binding"/>
    <property type="evidence" value="ECO:0007669"/>
    <property type="project" value="UniProtKB-KW"/>
</dbReference>
<feature type="active site" description="Tele-phosphohistidine intermediate" evidence="5">
    <location>
        <position position="78"/>
    </location>
</feature>
<dbReference type="SUPFAM" id="SSF46973">
    <property type="entry name" value="Enzyme IIa from lactose specific PTS, IIa-lac"/>
    <property type="match status" value="1"/>
</dbReference>
<dbReference type="Gene3D" id="1.20.58.80">
    <property type="entry name" value="Phosphotransferase system, lactose/cellobiose-type IIA subunit"/>
    <property type="match status" value="1"/>
</dbReference>
<dbReference type="Pfam" id="PF02255">
    <property type="entry name" value="PTS_IIA"/>
    <property type="match status" value="1"/>
</dbReference>
<dbReference type="InterPro" id="IPR036542">
    <property type="entry name" value="PTS_IIA_lac/cel_sf"/>
</dbReference>
<evidence type="ECO:0000256" key="2">
    <source>
        <dbReference type="ARBA" id="ARBA00022597"/>
    </source>
</evidence>
<dbReference type="PANTHER" id="PTHR34382:SF7">
    <property type="entry name" value="PTS SYSTEM N,N'-DIACETYLCHITOBIOSE-SPECIFIC EIIA COMPONENT"/>
    <property type="match status" value="1"/>
</dbReference>
<sequence length="106" mass="11945">MTEEELEEIIMQIIVNSGASRSLAIEALRAAGEGNFEEADEKMKQADETILETHEYQTSLIQDEINGKHVPLNLLMVHAQDHLMNAMTVMDLAKEIIAIKKEEHKS</sequence>
<comment type="cofactor">
    <cofactor evidence="6">
        <name>Mg(2+)</name>
        <dbReference type="ChEBI" id="CHEBI:18420"/>
    </cofactor>
    <text evidence="6">Binds 1 Mg(2+) ion per trimer.</text>
</comment>
<dbReference type="Proteomes" id="UP000823883">
    <property type="component" value="Unassembled WGS sequence"/>
</dbReference>